<feature type="compositionally biased region" description="Low complexity" evidence="1">
    <location>
        <begin position="156"/>
        <end position="169"/>
    </location>
</feature>
<gene>
    <name evidence="3" type="ORF">BG015_001794</name>
</gene>
<comment type="caution">
    <text evidence="3">The sequence shown here is derived from an EMBL/GenBank/DDBJ whole genome shotgun (WGS) entry which is preliminary data.</text>
</comment>
<feature type="region of interest" description="Disordered" evidence="1">
    <location>
        <begin position="289"/>
        <end position="358"/>
    </location>
</feature>
<feature type="compositionally biased region" description="Polar residues" evidence="1">
    <location>
        <begin position="327"/>
        <end position="338"/>
    </location>
</feature>
<accession>A0A9P5V6R3</accession>
<name>A0A9P5V6R3_9FUNG</name>
<dbReference type="EMBL" id="JAAAUQ010001336">
    <property type="protein sequence ID" value="KAF9140102.1"/>
    <property type="molecule type" value="Genomic_DNA"/>
</dbReference>
<feature type="compositionally biased region" description="Polar residues" evidence="1">
    <location>
        <begin position="220"/>
        <end position="233"/>
    </location>
</feature>
<dbReference type="AlphaFoldDB" id="A0A9P5V6R3"/>
<dbReference type="Gene3D" id="2.40.50.140">
    <property type="entry name" value="Nucleic acid-binding proteins"/>
    <property type="match status" value="1"/>
</dbReference>
<feature type="domain" description="MCM10 OB-fold" evidence="2">
    <location>
        <begin position="481"/>
        <end position="554"/>
    </location>
</feature>
<dbReference type="InterPro" id="IPR012340">
    <property type="entry name" value="NA-bd_OB-fold"/>
</dbReference>
<dbReference type="GO" id="GO:0006270">
    <property type="term" value="P:DNA replication initiation"/>
    <property type="evidence" value="ECO:0007669"/>
    <property type="project" value="InterPro"/>
</dbReference>
<evidence type="ECO:0000259" key="2">
    <source>
        <dbReference type="Pfam" id="PF22379"/>
    </source>
</evidence>
<feature type="compositionally biased region" description="Basic and acidic residues" evidence="1">
    <location>
        <begin position="289"/>
        <end position="298"/>
    </location>
</feature>
<evidence type="ECO:0000313" key="4">
    <source>
        <dbReference type="Proteomes" id="UP000748756"/>
    </source>
</evidence>
<sequence length="556" mass="60424">MESDGSAKDVLDQNKDNDDVAQGSQQEEPDNLDIQLGTELTYAISNKANNIQEQLSPIRSIPVKTHHETKRQRSASPTGPTTSDDEDLALLEEVSRIKAQLEAKMRAKKKARKLEAEGDQSRGSNTPSKEAQTSRTKQHSSPALPAEEDEDLCVLTTTNTTTPPTTRTPLSSPGFKTPSPPARTKLLMSPSSGVSARKRQHSPSPMPRRSPRGLAMSPRGTLSSTPLGSFSGQSRFLQRLDDAIESEVSLDTKEGDVEAEAPLKVEEEDDFDDALLESALDQEDFADDFSPKHERFGKPDLTLSPRLKSMMKPDFGLSPNKRKVNQPDFTSSTVSSNGGLAGRIEQHASPARTRSTTSSLTEAVIAKQQERLAAQAAQQGPRATFRTVGTDSLPASTREAARLGHTAGLDPLSGVRLRSRITSCEDATRITRDICNIPIKDHDGIRARTEQRTKAGLLPSSSAAGVLRPKNDSKQGSGPPDSTPGHWMVAGVVGAKSKPKMTAKKVQYCHFQLSDLRSALINVFLFRDVMERHYEGLRIGDVVAIMNPKVLSQAEV</sequence>
<evidence type="ECO:0000313" key="3">
    <source>
        <dbReference type="EMBL" id="KAF9140102.1"/>
    </source>
</evidence>
<dbReference type="Proteomes" id="UP000748756">
    <property type="component" value="Unassembled WGS sequence"/>
</dbReference>
<feature type="compositionally biased region" description="Basic and acidic residues" evidence="1">
    <location>
        <begin position="250"/>
        <end position="265"/>
    </location>
</feature>
<feature type="region of interest" description="Disordered" evidence="1">
    <location>
        <begin position="50"/>
        <end position="89"/>
    </location>
</feature>
<keyword evidence="4" id="KW-1185">Reference proteome</keyword>
<dbReference type="PANTHER" id="PTHR13454:SF11">
    <property type="entry name" value="PROTEIN MCM10 HOMOLOG"/>
    <property type="match status" value="1"/>
</dbReference>
<feature type="region of interest" description="Disordered" evidence="1">
    <location>
        <begin position="247"/>
        <end position="269"/>
    </location>
</feature>
<feature type="region of interest" description="Disordered" evidence="1">
    <location>
        <begin position="1"/>
        <end position="35"/>
    </location>
</feature>
<dbReference type="OrthoDB" id="273123at2759"/>
<feature type="compositionally biased region" description="Polar residues" evidence="1">
    <location>
        <begin position="121"/>
        <end position="141"/>
    </location>
</feature>
<feature type="compositionally biased region" description="Basic and acidic residues" evidence="1">
    <location>
        <begin position="1"/>
        <end position="18"/>
    </location>
</feature>
<dbReference type="CDD" id="cd03524">
    <property type="entry name" value="RPA2_OBF_family"/>
    <property type="match status" value="1"/>
</dbReference>
<proteinExistence type="predicted"/>
<evidence type="ECO:0000256" key="1">
    <source>
        <dbReference type="SAM" id="MobiDB-lite"/>
    </source>
</evidence>
<organism evidence="3 4">
    <name type="scientific">Linnemannia schmuckeri</name>
    <dbReference type="NCBI Taxonomy" id="64567"/>
    <lineage>
        <taxon>Eukaryota</taxon>
        <taxon>Fungi</taxon>
        <taxon>Fungi incertae sedis</taxon>
        <taxon>Mucoromycota</taxon>
        <taxon>Mortierellomycotina</taxon>
        <taxon>Mortierellomycetes</taxon>
        <taxon>Mortierellales</taxon>
        <taxon>Mortierellaceae</taxon>
        <taxon>Linnemannia</taxon>
    </lineage>
</organism>
<dbReference type="PANTHER" id="PTHR13454">
    <property type="entry name" value="PROTEIN MCM10 HOMOLOG"/>
    <property type="match status" value="1"/>
</dbReference>
<reference evidence="3" key="1">
    <citation type="journal article" date="2020" name="Fungal Divers.">
        <title>Resolving the Mortierellaceae phylogeny through synthesis of multi-gene phylogenetics and phylogenomics.</title>
        <authorList>
            <person name="Vandepol N."/>
            <person name="Liber J."/>
            <person name="Desiro A."/>
            <person name="Na H."/>
            <person name="Kennedy M."/>
            <person name="Barry K."/>
            <person name="Grigoriev I.V."/>
            <person name="Miller A.N."/>
            <person name="O'Donnell K."/>
            <person name="Stajich J.E."/>
            <person name="Bonito G."/>
        </authorList>
    </citation>
    <scope>NUCLEOTIDE SEQUENCE</scope>
    <source>
        <strain evidence="3">NRRL 6426</strain>
    </source>
</reference>
<feature type="region of interest" description="Disordered" evidence="1">
    <location>
        <begin position="450"/>
        <end position="486"/>
    </location>
</feature>
<protein>
    <recommendedName>
        <fullName evidence="2">MCM10 OB-fold domain-containing protein</fullName>
    </recommendedName>
</protein>
<dbReference type="InterPro" id="IPR040184">
    <property type="entry name" value="Mcm10"/>
</dbReference>
<dbReference type="GO" id="GO:0003697">
    <property type="term" value="F:single-stranded DNA binding"/>
    <property type="evidence" value="ECO:0007669"/>
    <property type="project" value="InterPro"/>
</dbReference>
<dbReference type="Pfam" id="PF22379">
    <property type="entry name" value="OB_MCM10"/>
    <property type="match status" value="1"/>
</dbReference>
<dbReference type="GO" id="GO:0043596">
    <property type="term" value="C:nuclear replication fork"/>
    <property type="evidence" value="ECO:0007669"/>
    <property type="project" value="TreeGrafter"/>
</dbReference>
<dbReference type="GO" id="GO:0003688">
    <property type="term" value="F:DNA replication origin binding"/>
    <property type="evidence" value="ECO:0007669"/>
    <property type="project" value="TreeGrafter"/>
</dbReference>
<dbReference type="InterPro" id="IPR055065">
    <property type="entry name" value="OB_MCM10"/>
</dbReference>
<feature type="region of interest" description="Disordered" evidence="1">
    <location>
        <begin position="102"/>
        <end position="233"/>
    </location>
</feature>